<evidence type="ECO:0000256" key="5">
    <source>
        <dbReference type="ARBA" id="ARBA00022792"/>
    </source>
</evidence>
<dbReference type="PANTHER" id="PTHR21382:SF1">
    <property type="entry name" value="NADH DEHYDROGENASE [UBIQUINONE] 1 ALPHA SUBCOMPLEX SUBUNIT 11"/>
    <property type="match status" value="1"/>
</dbReference>
<protein>
    <recommendedName>
        <fullName evidence="3">NADH dehydrogenase [ubiquinone] 1 alpha subcomplex subunit 11</fullName>
    </recommendedName>
    <alternativeName>
        <fullName evidence="9">Complex I-B14.7</fullName>
    </alternativeName>
    <alternativeName>
        <fullName evidence="10">NADH-ubiquinone oxidoreductase subunit B14.7</fullName>
    </alternativeName>
</protein>
<comment type="caution">
    <text evidence="11">The sequence shown here is derived from an EMBL/GenBank/DDBJ whole genome shotgun (WGS) entry which is preliminary data.</text>
</comment>
<dbReference type="PANTHER" id="PTHR21382">
    <property type="entry name" value="NADH-UBIQUINONE OXIDOREDUCTASE SUBUNIT"/>
    <property type="match status" value="1"/>
</dbReference>
<evidence type="ECO:0000256" key="8">
    <source>
        <dbReference type="ARBA" id="ARBA00023136"/>
    </source>
</evidence>
<evidence type="ECO:0000256" key="3">
    <source>
        <dbReference type="ARBA" id="ARBA00018191"/>
    </source>
</evidence>
<dbReference type="OrthoDB" id="6083139at2759"/>
<dbReference type="GO" id="GO:0006120">
    <property type="term" value="P:mitochondrial electron transport, NADH to ubiquinone"/>
    <property type="evidence" value="ECO:0007669"/>
    <property type="project" value="InterPro"/>
</dbReference>
<keyword evidence="7" id="KW-0496">Mitochondrion</keyword>
<name>A0A3S0ZLP1_ELYCH</name>
<evidence type="ECO:0000256" key="6">
    <source>
        <dbReference type="ARBA" id="ARBA00022989"/>
    </source>
</evidence>
<keyword evidence="5" id="KW-0999">Mitochondrion inner membrane</keyword>
<organism evidence="11 12">
    <name type="scientific">Elysia chlorotica</name>
    <name type="common">Eastern emerald elysia</name>
    <name type="synonym">Sea slug</name>
    <dbReference type="NCBI Taxonomy" id="188477"/>
    <lineage>
        <taxon>Eukaryota</taxon>
        <taxon>Metazoa</taxon>
        <taxon>Spiralia</taxon>
        <taxon>Lophotrochozoa</taxon>
        <taxon>Mollusca</taxon>
        <taxon>Gastropoda</taxon>
        <taxon>Heterobranchia</taxon>
        <taxon>Euthyneura</taxon>
        <taxon>Panpulmonata</taxon>
        <taxon>Sacoglossa</taxon>
        <taxon>Placobranchoidea</taxon>
        <taxon>Plakobranchidae</taxon>
        <taxon>Elysia</taxon>
    </lineage>
</organism>
<evidence type="ECO:0000313" key="12">
    <source>
        <dbReference type="Proteomes" id="UP000271974"/>
    </source>
</evidence>
<evidence type="ECO:0000256" key="7">
    <source>
        <dbReference type="ARBA" id="ARBA00023128"/>
    </source>
</evidence>
<dbReference type="GO" id="GO:0045271">
    <property type="term" value="C:respiratory chain complex I"/>
    <property type="evidence" value="ECO:0007669"/>
    <property type="project" value="InterPro"/>
</dbReference>
<keyword evidence="8" id="KW-0472">Membrane</keyword>
<dbReference type="EMBL" id="RQTK01000552">
    <property type="protein sequence ID" value="RUS77793.1"/>
    <property type="molecule type" value="Genomic_DNA"/>
</dbReference>
<dbReference type="GO" id="GO:0005743">
    <property type="term" value="C:mitochondrial inner membrane"/>
    <property type="evidence" value="ECO:0007669"/>
    <property type="project" value="UniProtKB-SubCell"/>
</dbReference>
<evidence type="ECO:0000256" key="1">
    <source>
        <dbReference type="ARBA" id="ARBA00004292"/>
    </source>
</evidence>
<accession>A0A3S0ZLP1</accession>
<reference evidence="11 12" key="1">
    <citation type="submission" date="2019-01" db="EMBL/GenBank/DDBJ databases">
        <title>A draft genome assembly of the solar-powered sea slug Elysia chlorotica.</title>
        <authorList>
            <person name="Cai H."/>
            <person name="Li Q."/>
            <person name="Fang X."/>
            <person name="Li J."/>
            <person name="Curtis N.E."/>
            <person name="Altenburger A."/>
            <person name="Shibata T."/>
            <person name="Feng M."/>
            <person name="Maeda T."/>
            <person name="Schwartz J.A."/>
            <person name="Shigenobu S."/>
            <person name="Lundholm N."/>
            <person name="Nishiyama T."/>
            <person name="Yang H."/>
            <person name="Hasebe M."/>
            <person name="Li S."/>
            <person name="Pierce S.K."/>
            <person name="Wang J."/>
        </authorList>
    </citation>
    <scope>NUCLEOTIDE SEQUENCE [LARGE SCALE GENOMIC DNA]</scope>
    <source>
        <strain evidence="11">EC2010</strain>
        <tissue evidence="11">Whole organism of an adult</tissue>
    </source>
</reference>
<evidence type="ECO:0000256" key="4">
    <source>
        <dbReference type="ARBA" id="ARBA00022692"/>
    </source>
</evidence>
<evidence type="ECO:0000256" key="10">
    <source>
        <dbReference type="ARBA" id="ARBA00031497"/>
    </source>
</evidence>
<evidence type="ECO:0000313" key="11">
    <source>
        <dbReference type="EMBL" id="RUS77793.1"/>
    </source>
</evidence>
<keyword evidence="12" id="KW-1185">Reference proteome</keyword>
<evidence type="ECO:0000256" key="2">
    <source>
        <dbReference type="ARBA" id="ARBA00008699"/>
    </source>
</evidence>
<dbReference type="InterPro" id="IPR039205">
    <property type="entry name" value="NDUFA11"/>
</dbReference>
<sequence>MSTYHPVTGFAIRPALEKAYRHGLPPLLAATTFGATLSLVANMRNKEDTLNHAIGGYAAGTVIGAWYKSQKVGVWSGIFFALAASGLKTCSDYGLFERPMTVRRERVFDFYRMGWMIERPPQEGVDDADKNDAVKHYSP</sequence>
<evidence type="ECO:0000256" key="9">
    <source>
        <dbReference type="ARBA" id="ARBA00030608"/>
    </source>
</evidence>
<keyword evidence="4" id="KW-0812">Transmembrane</keyword>
<dbReference type="AlphaFoldDB" id="A0A3S0ZLP1"/>
<comment type="subcellular location">
    <subcellularLocation>
        <location evidence="1">Mitochondrion inner membrane</location>
        <topology evidence="1">Multi-pass membrane protein</topology>
        <orientation evidence="1">Matrix side</orientation>
    </subcellularLocation>
</comment>
<keyword evidence="6" id="KW-1133">Transmembrane helix</keyword>
<comment type="similarity">
    <text evidence="2">Belongs to the complex I NDUFA11 subunit family.</text>
</comment>
<gene>
    <name evidence="11" type="ORF">EGW08_014457</name>
</gene>
<dbReference type="Proteomes" id="UP000271974">
    <property type="component" value="Unassembled WGS sequence"/>
</dbReference>
<proteinExistence type="inferred from homology"/>